<dbReference type="GO" id="GO:0016627">
    <property type="term" value="F:oxidoreductase activity, acting on the CH-CH group of donors"/>
    <property type="evidence" value="ECO:0007669"/>
    <property type="project" value="TreeGrafter"/>
</dbReference>
<accession>A0A6L8KCW9</accession>
<gene>
    <name evidence="3" type="ORF">GTP46_13535</name>
</gene>
<dbReference type="InterPro" id="IPR011576">
    <property type="entry name" value="Pyridox_Oxase_N"/>
</dbReference>
<evidence type="ECO:0000313" key="4">
    <source>
        <dbReference type="Proteomes" id="UP000479335"/>
    </source>
</evidence>
<dbReference type="GO" id="GO:0070967">
    <property type="term" value="F:coenzyme F420 binding"/>
    <property type="evidence" value="ECO:0007669"/>
    <property type="project" value="TreeGrafter"/>
</dbReference>
<dbReference type="EMBL" id="WWCN01000007">
    <property type="protein sequence ID" value="MYM23672.1"/>
    <property type="molecule type" value="Genomic_DNA"/>
</dbReference>
<organism evidence="3 4">
    <name type="scientific">Duganella flavida</name>
    <dbReference type="NCBI Taxonomy" id="2692175"/>
    <lineage>
        <taxon>Bacteria</taxon>
        <taxon>Pseudomonadati</taxon>
        <taxon>Pseudomonadota</taxon>
        <taxon>Betaproteobacteria</taxon>
        <taxon>Burkholderiales</taxon>
        <taxon>Oxalobacteraceae</taxon>
        <taxon>Telluria group</taxon>
        <taxon>Duganella</taxon>
    </lineage>
</organism>
<reference evidence="3 4" key="1">
    <citation type="submission" date="2019-12" db="EMBL/GenBank/DDBJ databases">
        <title>Novel species isolated from a subtropical stream in China.</title>
        <authorList>
            <person name="Lu H."/>
        </authorList>
    </citation>
    <scope>NUCLEOTIDE SEQUENCE [LARGE SCALE GENOMIC DNA]</scope>
    <source>
        <strain evidence="3 4">FT135W</strain>
    </source>
</reference>
<comment type="caution">
    <text evidence="3">The sequence shown here is derived from an EMBL/GenBank/DDBJ whole genome shotgun (WGS) entry which is preliminary data.</text>
</comment>
<dbReference type="SUPFAM" id="SSF50475">
    <property type="entry name" value="FMN-binding split barrel"/>
    <property type="match status" value="1"/>
</dbReference>
<dbReference type="PANTHER" id="PTHR35176:SF6">
    <property type="entry name" value="HEME OXYGENASE HI_0854-RELATED"/>
    <property type="match status" value="1"/>
</dbReference>
<evidence type="ECO:0000259" key="2">
    <source>
        <dbReference type="Pfam" id="PF01243"/>
    </source>
</evidence>
<evidence type="ECO:0000256" key="1">
    <source>
        <dbReference type="ARBA" id="ARBA00023002"/>
    </source>
</evidence>
<sequence length="161" mass="17892">MDYITQDRTRWVEGILRAGRELVLASIRPDGSPHASTLSYANDGLKTYCSISLDSQKAHDIRHDAQVAYVVNSPYGAWAEIQGISVDAKASMLNETEELQLASTLLLRKYPEFSKVISDTRALPWPGLLFIVLQPQVISLLDYTRSFGHTEHYAVPTSSPA</sequence>
<dbReference type="Gene3D" id="2.30.110.10">
    <property type="entry name" value="Electron Transport, Fmn-binding Protein, Chain A"/>
    <property type="match status" value="1"/>
</dbReference>
<dbReference type="Proteomes" id="UP000479335">
    <property type="component" value="Unassembled WGS sequence"/>
</dbReference>
<name>A0A6L8KCW9_9BURK</name>
<dbReference type="Pfam" id="PF01243">
    <property type="entry name" value="PNPOx_N"/>
    <property type="match status" value="1"/>
</dbReference>
<dbReference type="InterPro" id="IPR012349">
    <property type="entry name" value="Split_barrel_FMN-bd"/>
</dbReference>
<dbReference type="PANTHER" id="PTHR35176">
    <property type="entry name" value="HEME OXYGENASE HI_0854-RELATED"/>
    <property type="match status" value="1"/>
</dbReference>
<evidence type="ECO:0000313" key="3">
    <source>
        <dbReference type="EMBL" id="MYM23672.1"/>
    </source>
</evidence>
<dbReference type="AlphaFoldDB" id="A0A6L8KCW9"/>
<dbReference type="RefSeq" id="WP_161007153.1">
    <property type="nucleotide sequence ID" value="NZ_WWCN01000007.1"/>
</dbReference>
<feature type="domain" description="Pyridoxamine 5'-phosphate oxidase N-terminal" evidence="2">
    <location>
        <begin position="22"/>
        <end position="119"/>
    </location>
</feature>
<proteinExistence type="predicted"/>
<dbReference type="InterPro" id="IPR052019">
    <property type="entry name" value="F420H2_bilvrd_red/Heme_oxyg"/>
</dbReference>
<protein>
    <submittedName>
        <fullName evidence="3">Pyridoxamine 5'-phosphate oxidase family protein</fullName>
    </submittedName>
</protein>
<keyword evidence="1" id="KW-0560">Oxidoreductase</keyword>
<dbReference type="GO" id="GO:0005829">
    <property type="term" value="C:cytosol"/>
    <property type="evidence" value="ECO:0007669"/>
    <property type="project" value="TreeGrafter"/>
</dbReference>
<keyword evidence="4" id="KW-1185">Reference proteome</keyword>